<accession>A0ABU0M603</accession>
<feature type="domain" description="Lysozyme inhibitor LprI-like N-terminal" evidence="2">
    <location>
        <begin position="30"/>
        <end position="103"/>
    </location>
</feature>
<evidence type="ECO:0000256" key="1">
    <source>
        <dbReference type="SAM" id="SignalP"/>
    </source>
</evidence>
<dbReference type="Proteomes" id="UP001223743">
    <property type="component" value="Unassembled WGS sequence"/>
</dbReference>
<name>A0ABU0M603_9HYPH</name>
<dbReference type="InterPro" id="IPR009739">
    <property type="entry name" value="LprI-like_N"/>
</dbReference>
<feature type="signal peptide" evidence="1">
    <location>
        <begin position="1"/>
        <end position="25"/>
    </location>
</feature>
<evidence type="ECO:0000313" key="4">
    <source>
        <dbReference type="Proteomes" id="UP001223743"/>
    </source>
</evidence>
<dbReference type="RefSeq" id="WP_266279838.1">
    <property type="nucleotide sequence ID" value="NZ_JAPKNF010000001.1"/>
</dbReference>
<dbReference type="PANTHER" id="PTHR37549">
    <property type="entry name" value="LIPOPROTEIN LPRI"/>
    <property type="match status" value="1"/>
</dbReference>
<dbReference type="Gene3D" id="1.20.1270.180">
    <property type="match status" value="1"/>
</dbReference>
<keyword evidence="4" id="KW-1185">Reference proteome</keyword>
<reference evidence="3 4" key="1">
    <citation type="submission" date="2023-07" db="EMBL/GenBank/DDBJ databases">
        <title>Genomic Encyclopedia of Type Strains, Phase IV (KMG-IV): sequencing the most valuable type-strain genomes for metagenomic binning, comparative biology and taxonomic classification.</title>
        <authorList>
            <person name="Goeker M."/>
        </authorList>
    </citation>
    <scope>NUCLEOTIDE SEQUENCE [LARGE SCALE GENOMIC DNA]</scope>
    <source>
        <strain evidence="3 4">B1-1</strain>
    </source>
</reference>
<evidence type="ECO:0000313" key="3">
    <source>
        <dbReference type="EMBL" id="MDQ0516255.1"/>
    </source>
</evidence>
<organism evidence="3 4">
    <name type="scientific">Kaistia geumhonensis</name>
    <dbReference type="NCBI Taxonomy" id="410839"/>
    <lineage>
        <taxon>Bacteria</taxon>
        <taxon>Pseudomonadati</taxon>
        <taxon>Pseudomonadota</taxon>
        <taxon>Alphaproteobacteria</taxon>
        <taxon>Hyphomicrobiales</taxon>
        <taxon>Kaistiaceae</taxon>
        <taxon>Kaistia</taxon>
    </lineage>
</organism>
<protein>
    <recommendedName>
        <fullName evidence="2">Lysozyme inhibitor LprI-like N-terminal domain-containing protein</fullName>
    </recommendedName>
</protein>
<feature type="chain" id="PRO_5046784837" description="Lysozyme inhibitor LprI-like N-terminal domain-containing protein" evidence="1">
    <location>
        <begin position="26"/>
        <end position="118"/>
    </location>
</feature>
<sequence length="118" mass="12265">MRIFGQWKGAAFALALAGLPATAGAASFDCAKAAAPDEIAICASRALDDADVEMATRYDMLLQLLAMGAAGDLRDSQRAFLKSRAACGSDEVCLTKAYADRIDALKKGFAGIVAMGPF</sequence>
<dbReference type="Pfam" id="PF07007">
    <property type="entry name" value="LprI"/>
    <property type="match status" value="1"/>
</dbReference>
<dbReference type="EMBL" id="JAUSWJ010000001">
    <property type="protein sequence ID" value="MDQ0516255.1"/>
    <property type="molecule type" value="Genomic_DNA"/>
</dbReference>
<keyword evidence="1" id="KW-0732">Signal</keyword>
<proteinExistence type="predicted"/>
<dbReference type="InterPro" id="IPR052755">
    <property type="entry name" value="Lysozyme_Inhibitor_LprI"/>
</dbReference>
<dbReference type="PANTHER" id="PTHR37549:SF1">
    <property type="entry name" value="LIPOPROTEIN LPRI"/>
    <property type="match status" value="1"/>
</dbReference>
<comment type="caution">
    <text evidence="3">The sequence shown here is derived from an EMBL/GenBank/DDBJ whole genome shotgun (WGS) entry which is preliminary data.</text>
</comment>
<gene>
    <name evidence="3" type="ORF">QO015_001868</name>
</gene>
<evidence type="ECO:0000259" key="2">
    <source>
        <dbReference type="Pfam" id="PF07007"/>
    </source>
</evidence>